<accession>A0A5B1CG87</accession>
<comment type="caution">
    <text evidence="1">The sequence shown here is derived from an EMBL/GenBank/DDBJ whole genome shotgun (WGS) entry which is preliminary data.</text>
</comment>
<gene>
    <name evidence="1" type="ORF">LF1_14690</name>
</gene>
<name>A0A5B1CG87_9BACT</name>
<keyword evidence="2" id="KW-1185">Reference proteome</keyword>
<organism evidence="1 2">
    <name type="scientific">Rubripirellula obstinata</name>
    <dbReference type="NCBI Taxonomy" id="406547"/>
    <lineage>
        <taxon>Bacteria</taxon>
        <taxon>Pseudomonadati</taxon>
        <taxon>Planctomycetota</taxon>
        <taxon>Planctomycetia</taxon>
        <taxon>Pirellulales</taxon>
        <taxon>Pirellulaceae</taxon>
        <taxon>Rubripirellula</taxon>
    </lineage>
</organism>
<evidence type="ECO:0000313" key="1">
    <source>
        <dbReference type="EMBL" id="KAA1258945.1"/>
    </source>
</evidence>
<dbReference type="EMBL" id="VRLW01000001">
    <property type="protein sequence ID" value="KAA1258945.1"/>
    <property type="molecule type" value="Genomic_DNA"/>
</dbReference>
<dbReference type="InterPro" id="IPR011335">
    <property type="entry name" value="Restrct_endonuc-II-like"/>
</dbReference>
<dbReference type="RefSeq" id="WP_068265739.1">
    <property type="nucleotide sequence ID" value="NZ_LWSK01000096.1"/>
</dbReference>
<dbReference type="GO" id="GO:0003676">
    <property type="term" value="F:nucleic acid binding"/>
    <property type="evidence" value="ECO:0007669"/>
    <property type="project" value="InterPro"/>
</dbReference>
<protein>
    <recommendedName>
        <fullName evidence="3">DUF4365 domain-containing protein</fullName>
    </recommendedName>
</protein>
<sequence length="173" mass="19537">MTELHKLDSKNSRAPKQLGDFGEGLVTYTLIRKGFEVACVDHVGADLIAQREHSKIAVSVKTRMFRQGSVESRGVVFEFSHLNKLEHFAQRFDLDPVLALAVCMADDGTIHLFIMRVADIRLKLKAVKHGYRFQFSKKHLPNTIALPFVDYSCWSNEQIGQGLFDESRATAQS</sequence>
<dbReference type="InterPro" id="IPR011856">
    <property type="entry name" value="tRNA_endonuc-like_dom_sf"/>
</dbReference>
<evidence type="ECO:0000313" key="2">
    <source>
        <dbReference type="Proteomes" id="UP000322699"/>
    </source>
</evidence>
<dbReference type="OrthoDB" id="278384at2"/>
<proteinExistence type="predicted"/>
<dbReference type="Proteomes" id="UP000322699">
    <property type="component" value="Unassembled WGS sequence"/>
</dbReference>
<dbReference type="AlphaFoldDB" id="A0A5B1CG87"/>
<dbReference type="SUPFAM" id="SSF52980">
    <property type="entry name" value="Restriction endonuclease-like"/>
    <property type="match status" value="1"/>
</dbReference>
<dbReference type="Gene3D" id="3.40.1350.10">
    <property type="match status" value="1"/>
</dbReference>
<reference evidence="1 2" key="1">
    <citation type="submission" date="2019-08" db="EMBL/GenBank/DDBJ databases">
        <title>Deep-cultivation of Planctomycetes and their phenomic and genomic characterization uncovers novel biology.</title>
        <authorList>
            <person name="Wiegand S."/>
            <person name="Jogler M."/>
            <person name="Boedeker C."/>
            <person name="Pinto D."/>
            <person name="Vollmers J."/>
            <person name="Rivas-Marin E."/>
            <person name="Kohn T."/>
            <person name="Peeters S.H."/>
            <person name="Heuer A."/>
            <person name="Rast P."/>
            <person name="Oberbeckmann S."/>
            <person name="Bunk B."/>
            <person name="Jeske O."/>
            <person name="Meyerdierks A."/>
            <person name="Storesund J.E."/>
            <person name="Kallscheuer N."/>
            <person name="Luecker S."/>
            <person name="Lage O.M."/>
            <person name="Pohl T."/>
            <person name="Merkel B.J."/>
            <person name="Hornburger P."/>
            <person name="Mueller R.-W."/>
            <person name="Bruemmer F."/>
            <person name="Labrenz M."/>
            <person name="Spormann A.M."/>
            <person name="Op Den Camp H."/>
            <person name="Overmann J."/>
            <person name="Amann R."/>
            <person name="Jetten M.S.M."/>
            <person name="Mascher T."/>
            <person name="Medema M.H."/>
            <person name="Devos D.P."/>
            <person name="Kaster A.-K."/>
            <person name="Ovreas L."/>
            <person name="Rohde M."/>
            <person name="Galperin M.Y."/>
            <person name="Jogler C."/>
        </authorList>
    </citation>
    <scope>NUCLEOTIDE SEQUENCE [LARGE SCALE GENOMIC DNA]</scope>
    <source>
        <strain evidence="1 2">LF1</strain>
    </source>
</reference>
<evidence type="ECO:0008006" key="3">
    <source>
        <dbReference type="Google" id="ProtNLM"/>
    </source>
</evidence>